<dbReference type="STRING" id="561176.SAMN04488561_5501"/>
<keyword evidence="3" id="KW-1185">Reference proteome</keyword>
<dbReference type="AlphaFoldDB" id="A0A1H5PSE8"/>
<dbReference type="OrthoDB" id="3620697at2"/>
<name>A0A1H5PSE8_9ACTN</name>
<protein>
    <submittedName>
        <fullName evidence="2">Uncharacterized protein</fullName>
    </submittedName>
</protein>
<proteinExistence type="predicted"/>
<sequence length="203" mass="21526">MARPNSTVVVIAGDESARVVAGLDGLANVRAVQRPGGDMTRPAGREPHPTGGHRHSPRTPGDDAAQRVRAAVAQSHAAYVVHDVDPLGEVGAAWAGFFDRTAPAGTLEVAVEAALRSLRTEAAALPDYYVVLDPDALPETRRHWWFGVLAGVSPNRVVPAAADVATVRDTIGALRSGRWWPDPPDEWLHGLGRVVPDRAVLLG</sequence>
<dbReference type="Proteomes" id="UP000181980">
    <property type="component" value="Unassembled WGS sequence"/>
</dbReference>
<dbReference type="EMBL" id="FNUC01000004">
    <property type="protein sequence ID" value="SEF16716.1"/>
    <property type="molecule type" value="Genomic_DNA"/>
</dbReference>
<dbReference type="RefSeq" id="WP_069112374.1">
    <property type="nucleotide sequence ID" value="NZ_FNUC01000004.1"/>
</dbReference>
<feature type="region of interest" description="Disordered" evidence="1">
    <location>
        <begin position="32"/>
        <end position="65"/>
    </location>
</feature>
<reference evidence="3" key="1">
    <citation type="submission" date="2016-10" db="EMBL/GenBank/DDBJ databases">
        <authorList>
            <person name="Varghese N."/>
            <person name="Submissions S."/>
        </authorList>
    </citation>
    <scope>NUCLEOTIDE SEQUENCE [LARGE SCALE GENOMIC DNA]</scope>
    <source>
        <strain evidence="3">DSM 45237</strain>
    </source>
</reference>
<evidence type="ECO:0000313" key="2">
    <source>
        <dbReference type="EMBL" id="SEF16716.1"/>
    </source>
</evidence>
<evidence type="ECO:0000256" key="1">
    <source>
        <dbReference type="SAM" id="MobiDB-lite"/>
    </source>
</evidence>
<accession>A0A1H5PSE8</accession>
<gene>
    <name evidence="2" type="ORF">SAMN04488561_5501</name>
</gene>
<evidence type="ECO:0000313" key="3">
    <source>
        <dbReference type="Proteomes" id="UP000181980"/>
    </source>
</evidence>
<organism evidence="2 3">
    <name type="scientific">Jiangella alba</name>
    <dbReference type="NCBI Taxonomy" id="561176"/>
    <lineage>
        <taxon>Bacteria</taxon>
        <taxon>Bacillati</taxon>
        <taxon>Actinomycetota</taxon>
        <taxon>Actinomycetes</taxon>
        <taxon>Jiangellales</taxon>
        <taxon>Jiangellaceae</taxon>
        <taxon>Jiangella</taxon>
    </lineage>
</organism>